<evidence type="ECO:0000256" key="6">
    <source>
        <dbReference type="RuleBase" id="RU004057"/>
    </source>
</evidence>
<keyword evidence="5 7" id="KW-0472">Membrane</keyword>
<proteinExistence type="inferred from homology"/>
<dbReference type="Proteomes" id="UP000886667">
    <property type="component" value="Unassembled WGS sequence"/>
</dbReference>
<organism evidence="9 10">
    <name type="scientific">Candidatus Thiodiazotropha taylori</name>
    <dbReference type="NCBI Taxonomy" id="2792791"/>
    <lineage>
        <taxon>Bacteria</taxon>
        <taxon>Pseudomonadati</taxon>
        <taxon>Pseudomonadota</taxon>
        <taxon>Gammaproteobacteria</taxon>
        <taxon>Chromatiales</taxon>
        <taxon>Sedimenticolaceae</taxon>
        <taxon>Candidatus Thiodiazotropha</taxon>
    </lineage>
</organism>
<evidence type="ECO:0000259" key="8">
    <source>
        <dbReference type="Pfam" id="PF01618"/>
    </source>
</evidence>
<evidence type="ECO:0000256" key="5">
    <source>
        <dbReference type="ARBA" id="ARBA00023136"/>
    </source>
</evidence>
<feature type="transmembrane region" description="Helical" evidence="7">
    <location>
        <begin position="7"/>
        <end position="31"/>
    </location>
</feature>
<dbReference type="EMBL" id="JAEPCM010000016">
    <property type="protein sequence ID" value="MCG7944818.1"/>
    <property type="molecule type" value="Genomic_DNA"/>
</dbReference>
<feature type="transmembrane region" description="Helical" evidence="7">
    <location>
        <begin position="74"/>
        <end position="97"/>
    </location>
</feature>
<evidence type="ECO:0000256" key="3">
    <source>
        <dbReference type="ARBA" id="ARBA00022692"/>
    </source>
</evidence>
<dbReference type="GO" id="GO:0015031">
    <property type="term" value="P:protein transport"/>
    <property type="evidence" value="ECO:0007669"/>
    <property type="project" value="UniProtKB-KW"/>
</dbReference>
<comment type="subcellular location">
    <subcellularLocation>
        <location evidence="1">Cell membrane</location>
        <topology evidence="1">Multi-pass membrane protein</topology>
    </subcellularLocation>
    <subcellularLocation>
        <location evidence="6">Membrane</location>
        <topology evidence="6">Multi-pass membrane protein</topology>
    </subcellularLocation>
</comment>
<keyword evidence="4 7" id="KW-1133">Transmembrane helix</keyword>
<keyword evidence="3 7" id="KW-0812">Transmembrane</keyword>
<evidence type="ECO:0000256" key="4">
    <source>
        <dbReference type="ARBA" id="ARBA00022989"/>
    </source>
</evidence>
<dbReference type="InterPro" id="IPR002898">
    <property type="entry name" value="MotA_ExbB_proton_chnl"/>
</dbReference>
<feature type="transmembrane region" description="Helical" evidence="7">
    <location>
        <begin position="37"/>
        <end position="54"/>
    </location>
</feature>
<feature type="transmembrane region" description="Helical" evidence="7">
    <location>
        <begin position="117"/>
        <end position="138"/>
    </location>
</feature>
<dbReference type="Pfam" id="PF01618">
    <property type="entry name" value="MotA_ExbB"/>
    <property type="match status" value="1"/>
</dbReference>
<evidence type="ECO:0000256" key="1">
    <source>
        <dbReference type="ARBA" id="ARBA00004651"/>
    </source>
</evidence>
<accession>A0A9E4K9A1</accession>
<evidence type="ECO:0000256" key="7">
    <source>
        <dbReference type="SAM" id="Phobius"/>
    </source>
</evidence>
<dbReference type="GO" id="GO:0005886">
    <property type="term" value="C:plasma membrane"/>
    <property type="evidence" value="ECO:0007669"/>
    <property type="project" value="UniProtKB-SubCell"/>
</dbReference>
<gene>
    <name evidence="9" type="ORF">JAZ07_00570</name>
</gene>
<evidence type="ECO:0000313" key="10">
    <source>
        <dbReference type="Proteomes" id="UP000886667"/>
    </source>
</evidence>
<keyword evidence="6" id="KW-0813">Transport</keyword>
<evidence type="ECO:0000313" key="9">
    <source>
        <dbReference type="EMBL" id="MCG7944818.1"/>
    </source>
</evidence>
<dbReference type="AlphaFoldDB" id="A0A9E4K9A1"/>
<reference evidence="9" key="1">
    <citation type="journal article" date="2021" name="Proc. Natl. Acad. Sci. U.S.A.">
        <title>Global biogeography of chemosynthetic symbionts reveals both localized and globally distributed symbiont groups. .</title>
        <authorList>
            <person name="Osvatic J.T."/>
            <person name="Wilkins L.G.E."/>
            <person name="Leibrecht L."/>
            <person name="Leray M."/>
            <person name="Zauner S."/>
            <person name="Polzin J."/>
            <person name="Camacho Y."/>
            <person name="Gros O."/>
            <person name="van Gils J.A."/>
            <person name="Eisen J.A."/>
            <person name="Petersen J.M."/>
            <person name="Yuen B."/>
        </authorList>
    </citation>
    <scope>NUCLEOTIDE SEQUENCE</scope>
    <source>
        <strain evidence="9">MAGclacostrist064TRANS</strain>
    </source>
</reference>
<comment type="similarity">
    <text evidence="6">Belongs to the exbB/tolQ family.</text>
</comment>
<keyword evidence="6" id="KW-0653">Protein transport</keyword>
<name>A0A9E4K9A1_9GAMM</name>
<protein>
    <submittedName>
        <fullName evidence="9">MotA/TolQ/ExbB proton channel family protein</fullName>
    </submittedName>
</protein>
<evidence type="ECO:0000256" key="2">
    <source>
        <dbReference type="ARBA" id="ARBA00022475"/>
    </source>
</evidence>
<sequence>MQFWKNWTIFIIVISAAFALQIAFEIGTFAIQNDTTYISLGIIFIYIILSLVILKKSYEKQSLGHETDNSFLWYSSDAVMSLGMVGTLLGFLFVLTSSFQNVDTASADAIKQVIGELAAGMGIALITSLTGLCTSILIKLKLVVLESGNEKL</sequence>
<comment type="caution">
    <text evidence="9">The sequence shown here is derived from an EMBL/GenBank/DDBJ whole genome shotgun (WGS) entry which is preliminary data.</text>
</comment>
<feature type="domain" description="MotA/TolQ/ExbB proton channel" evidence="8">
    <location>
        <begin position="53"/>
        <end position="139"/>
    </location>
</feature>
<keyword evidence="2" id="KW-1003">Cell membrane</keyword>